<evidence type="ECO:0000256" key="1">
    <source>
        <dbReference type="SAM" id="Coils"/>
    </source>
</evidence>
<keyword evidence="4" id="KW-1185">Reference proteome</keyword>
<dbReference type="RefSeq" id="WP_306876268.1">
    <property type="nucleotide sequence ID" value="NZ_JAUSRB010000004.1"/>
</dbReference>
<feature type="region of interest" description="Disordered" evidence="2">
    <location>
        <begin position="367"/>
        <end position="414"/>
    </location>
</feature>
<evidence type="ECO:0000256" key="2">
    <source>
        <dbReference type="SAM" id="MobiDB-lite"/>
    </source>
</evidence>
<reference evidence="3 4" key="1">
    <citation type="submission" date="2023-07" db="EMBL/GenBank/DDBJ databases">
        <title>Sequencing the genomes of 1000 actinobacteria strains.</title>
        <authorList>
            <person name="Klenk H.-P."/>
        </authorList>
    </citation>
    <scope>NUCLEOTIDE SEQUENCE [LARGE SCALE GENOMIC DNA]</scope>
    <source>
        <strain evidence="3 4">DSM 44109</strain>
    </source>
</reference>
<evidence type="ECO:0000313" key="4">
    <source>
        <dbReference type="Proteomes" id="UP001230426"/>
    </source>
</evidence>
<comment type="caution">
    <text evidence="3">The sequence shown here is derived from an EMBL/GenBank/DDBJ whole genome shotgun (WGS) entry which is preliminary data.</text>
</comment>
<proteinExistence type="predicted"/>
<dbReference type="Proteomes" id="UP001230426">
    <property type="component" value="Unassembled WGS sequence"/>
</dbReference>
<gene>
    <name evidence="3" type="ORF">J2S55_009718</name>
</gene>
<dbReference type="EMBL" id="JAUSRB010000004">
    <property type="protein sequence ID" value="MDP9870380.1"/>
    <property type="molecule type" value="Genomic_DNA"/>
</dbReference>
<protein>
    <submittedName>
        <fullName evidence="3">Uncharacterized protein</fullName>
    </submittedName>
</protein>
<name>A0ABT9RQ15_9ACTN</name>
<feature type="coiled-coil region" evidence="1">
    <location>
        <begin position="104"/>
        <end position="131"/>
    </location>
</feature>
<organism evidence="3 4">
    <name type="scientific">Streptosporangium brasiliense</name>
    <dbReference type="NCBI Taxonomy" id="47480"/>
    <lineage>
        <taxon>Bacteria</taxon>
        <taxon>Bacillati</taxon>
        <taxon>Actinomycetota</taxon>
        <taxon>Actinomycetes</taxon>
        <taxon>Streptosporangiales</taxon>
        <taxon>Streptosporangiaceae</taxon>
        <taxon>Streptosporangium</taxon>
    </lineage>
</organism>
<keyword evidence="1" id="KW-0175">Coiled coil</keyword>
<evidence type="ECO:0000313" key="3">
    <source>
        <dbReference type="EMBL" id="MDP9870380.1"/>
    </source>
</evidence>
<feature type="compositionally biased region" description="Low complexity" evidence="2">
    <location>
        <begin position="368"/>
        <end position="404"/>
    </location>
</feature>
<sequence>MIRTDDHRPSVIDATAYHFMDAVDCWDEERKDYSHEFIKWERETYRPNAETSRAATKCDICGSRMRYIAVFLYAPTGKWITIGQDCAEKMEIAAEAAGKIRFLQVQSTNRREQLRIEAERAEKRAAFLAQGEENARLLAFLDEWQEFDRMCSLCKTEEEHAERNAEALEDAEFAAANHNADVDPRQIPVSTCTGYYRLDYVRENGLPARGSQRQHRLYRVLSDWAGRFTDDMVRAFNRYGYLTPKQSATLAKIVDQADERAAKRAREQSEASPVPVTDKRIKIAGTVLKAEWRDNNYGYGRGGSVKITVKDDRGFMVWGTCPSALSVDKGDRLEFTAAVEVSEDDPCFGYFKRPTKAAMLPAADVDQAAPEAPAETAPAVESEPETAPADVDQAAPEAPAVEAPAAPPVPAQRRAPRPAVLVAIAPRPDVASMTTEALEEESGVLDCEGDRFAPSVAARLAQVRAEIDVRWAAELAEMIAATLASLPDAELWERLEAAPDDSALWAEAERRTLTTS</sequence>
<accession>A0ABT9RQ15</accession>